<organism evidence="7 8">
    <name type="scientific">candidate division WOR-3 bacterium RBG_13_43_14</name>
    <dbReference type="NCBI Taxonomy" id="1802590"/>
    <lineage>
        <taxon>Bacteria</taxon>
        <taxon>Bacteria division WOR-3</taxon>
    </lineage>
</organism>
<accession>A0A1F4U1B8</accession>
<evidence type="ECO:0000256" key="4">
    <source>
        <dbReference type="PROSITE-ProRule" id="PRU01240"/>
    </source>
</evidence>
<dbReference type="GO" id="GO:0004252">
    <property type="term" value="F:serine-type endopeptidase activity"/>
    <property type="evidence" value="ECO:0007669"/>
    <property type="project" value="InterPro"/>
</dbReference>
<evidence type="ECO:0000259" key="6">
    <source>
        <dbReference type="Pfam" id="PF18962"/>
    </source>
</evidence>
<evidence type="ECO:0000256" key="2">
    <source>
        <dbReference type="ARBA" id="ARBA00022801"/>
    </source>
</evidence>
<dbReference type="SUPFAM" id="SSF89372">
    <property type="entry name" value="Fucose-specific lectin"/>
    <property type="match status" value="1"/>
</dbReference>
<evidence type="ECO:0000256" key="1">
    <source>
        <dbReference type="ARBA" id="ARBA00022670"/>
    </source>
</evidence>
<keyword evidence="2" id="KW-0378">Hydrolase</keyword>
<dbReference type="Proteomes" id="UP000177025">
    <property type="component" value="Unassembled WGS sequence"/>
</dbReference>
<protein>
    <recommendedName>
        <fullName evidence="9">Peptidase S8/S53 domain-containing protein</fullName>
    </recommendedName>
</protein>
<dbReference type="InterPro" id="IPR023828">
    <property type="entry name" value="Peptidase_S8_Ser-AS"/>
</dbReference>
<comment type="similarity">
    <text evidence="4">Belongs to the peptidase S8 family.</text>
</comment>
<dbReference type="Pfam" id="PF00082">
    <property type="entry name" value="Peptidase_S8"/>
    <property type="match status" value="1"/>
</dbReference>
<dbReference type="Pfam" id="PF18962">
    <property type="entry name" value="Por_Secre_tail"/>
    <property type="match status" value="1"/>
</dbReference>
<comment type="caution">
    <text evidence="7">The sequence shown here is derived from an EMBL/GenBank/DDBJ whole genome shotgun (WGS) entry which is preliminary data.</text>
</comment>
<dbReference type="PROSITE" id="PS00138">
    <property type="entry name" value="SUBTILASE_SER"/>
    <property type="match status" value="1"/>
</dbReference>
<feature type="domain" description="Peptidase S8/S53" evidence="5">
    <location>
        <begin position="1"/>
        <end position="56"/>
    </location>
</feature>
<keyword evidence="3" id="KW-0720">Serine protease</keyword>
<name>A0A1F4U1B8_UNCW3</name>
<dbReference type="InterPro" id="IPR000209">
    <property type="entry name" value="Peptidase_S8/S53_dom"/>
</dbReference>
<dbReference type="InterPro" id="IPR026444">
    <property type="entry name" value="Secre_tail"/>
</dbReference>
<dbReference type="AlphaFoldDB" id="A0A1F4U1B8"/>
<reference evidence="7 8" key="1">
    <citation type="journal article" date="2016" name="Nat. Commun.">
        <title>Thousands of microbial genomes shed light on interconnected biogeochemical processes in an aquifer system.</title>
        <authorList>
            <person name="Anantharaman K."/>
            <person name="Brown C.T."/>
            <person name="Hug L.A."/>
            <person name="Sharon I."/>
            <person name="Castelle C.J."/>
            <person name="Probst A.J."/>
            <person name="Thomas B.C."/>
            <person name="Singh A."/>
            <person name="Wilkins M.J."/>
            <person name="Karaoz U."/>
            <person name="Brodie E.L."/>
            <person name="Williams K.H."/>
            <person name="Hubbard S.S."/>
            <person name="Banfield J.F."/>
        </authorList>
    </citation>
    <scope>NUCLEOTIDE SEQUENCE [LARGE SCALE GENOMIC DNA]</scope>
</reference>
<dbReference type="Gene3D" id="3.40.50.200">
    <property type="entry name" value="Peptidase S8/S53 domain"/>
    <property type="match status" value="1"/>
</dbReference>
<dbReference type="GO" id="GO:0006508">
    <property type="term" value="P:proteolysis"/>
    <property type="evidence" value="ECO:0007669"/>
    <property type="project" value="UniProtKB-KW"/>
</dbReference>
<sequence length="535" mass="59791">MYGTSQATPHITGAIALMQEAAVENFGHKLDYSDIYDILVESAVGQSVPNYQYGWGRLNCKHAADSVVAFQMKSSSPLAISRNNQHKLLYDEINSKLHFVYQSGQDFNGRGKYIRYTNSTDGETWSSDQKLGDGDAPSIALDADGNVHCIYRDGNAILYQRLIGGVPEPPDTLFIDHFAIDVSVPAFTIDGNTGYVAFELYNQWMQSFMLVGSFDITSVNPVLQYSDLESTSAYRFSAPALVMDPDYGLVVVYTREINGISEVYYRASEQGWQLIRVSNNDGIKSSSPVVISAVGLWFFWEEAEPSDIYYRRRTANWLNRPSPVYTSSDAASIAPRVALNSLDPSKLYVSWSEQTGETYNIYVSAYYDLWQNPSVISTSAVESRDPDLVYLPEALIEGRLIVNYAEGNETWLNRGTYLPVYRLRTYQNVLPFTPGGGAQSKDDLVINTGDALFFMSGTVVNNQLDFRYVLSRAGFVKLLIYDIAGRAASTIINAYQGPGNYQQRVDVSKLPAGVYFVNFETGQKRFCKKMVLTKQ</sequence>
<gene>
    <name evidence="7" type="ORF">A2Y85_08525</name>
</gene>
<evidence type="ECO:0000313" key="8">
    <source>
        <dbReference type="Proteomes" id="UP000177025"/>
    </source>
</evidence>
<evidence type="ECO:0000259" key="5">
    <source>
        <dbReference type="Pfam" id="PF00082"/>
    </source>
</evidence>
<feature type="domain" description="Secretion system C-terminal sorting" evidence="6">
    <location>
        <begin position="476"/>
        <end position="531"/>
    </location>
</feature>
<dbReference type="EMBL" id="MEUM01000169">
    <property type="protein sequence ID" value="OGC38736.1"/>
    <property type="molecule type" value="Genomic_DNA"/>
</dbReference>
<dbReference type="SUPFAM" id="SSF52743">
    <property type="entry name" value="Subtilisin-like"/>
    <property type="match status" value="1"/>
</dbReference>
<dbReference type="InterPro" id="IPR036852">
    <property type="entry name" value="Peptidase_S8/S53_dom_sf"/>
</dbReference>
<evidence type="ECO:0008006" key="9">
    <source>
        <dbReference type="Google" id="ProtNLM"/>
    </source>
</evidence>
<evidence type="ECO:0000313" key="7">
    <source>
        <dbReference type="EMBL" id="OGC38736.1"/>
    </source>
</evidence>
<evidence type="ECO:0000256" key="3">
    <source>
        <dbReference type="ARBA" id="ARBA00022825"/>
    </source>
</evidence>
<keyword evidence="1" id="KW-0645">Protease</keyword>
<comment type="caution">
    <text evidence="4">Lacks conserved residue(s) required for the propagation of feature annotation.</text>
</comment>
<dbReference type="NCBIfam" id="TIGR04183">
    <property type="entry name" value="Por_Secre_tail"/>
    <property type="match status" value="1"/>
</dbReference>
<dbReference type="PROSITE" id="PS51892">
    <property type="entry name" value="SUBTILASE"/>
    <property type="match status" value="1"/>
</dbReference>
<proteinExistence type="inferred from homology"/>